<sequence>MPAGQAARFFLTVPPEPREERAALFFGGDRRAAALGWQEEAVDFSWRMLSDAPSLC</sequence>
<keyword evidence="2" id="KW-1185">Reference proteome</keyword>
<evidence type="ECO:0000313" key="1">
    <source>
        <dbReference type="EMBL" id="QJC53249.1"/>
    </source>
</evidence>
<gene>
    <name evidence="1" type="ORF">HGI30_17820</name>
</gene>
<evidence type="ECO:0000313" key="2">
    <source>
        <dbReference type="Proteomes" id="UP000502136"/>
    </source>
</evidence>
<dbReference type="KEGG" id="palr:HGI30_17820"/>
<dbReference type="RefSeq" id="WP_168908790.1">
    <property type="nucleotide sequence ID" value="NZ_CP051428.1"/>
</dbReference>
<accession>A0A6H2H0X4</accession>
<dbReference type="EMBL" id="CP051428">
    <property type="protein sequence ID" value="QJC53249.1"/>
    <property type="molecule type" value="Genomic_DNA"/>
</dbReference>
<dbReference type="Proteomes" id="UP000502136">
    <property type="component" value="Chromosome"/>
</dbReference>
<organism evidence="1 2">
    <name type="scientific">Paenibacillus albicereus</name>
    <dbReference type="NCBI Taxonomy" id="2726185"/>
    <lineage>
        <taxon>Bacteria</taxon>
        <taxon>Bacillati</taxon>
        <taxon>Bacillota</taxon>
        <taxon>Bacilli</taxon>
        <taxon>Bacillales</taxon>
        <taxon>Paenibacillaceae</taxon>
        <taxon>Paenibacillus</taxon>
    </lineage>
</organism>
<name>A0A6H2H0X4_9BACL</name>
<proteinExistence type="predicted"/>
<reference evidence="1 2" key="1">
    <citation type="submission" date="2020-04" db="EMBL/GenBank/DDBJ databases">
        <title>Novel Paenibacillus strain UniB2 isolated from commercial digestive syrup.</title>
        <authorList>
            <person name="Thorat V."/>
            <person name="Kirdat K."/>
            <person name="Tiwarekar B."/>
            <person name="Yadav A."/>
        </authorList>
    </citation>
    <scope>NUCLEOTIDE SEQUENCE [LARGE SCALE GENOMIC DNA]</scope>
    <source>
        <strain evidence="1 2">UniB2</strain>
    </source>
</reference>
<protein>
    <submittedName>
        <fullName evidence="1">Uncharacterized protein</fullName>
    </submittedName>
</protein>
<dbReference type="AlphaFoldDB" id="A0A6H2H0X4"/>